<sequence>MFTFQNFDEVFDFDPGCSYDENAVRKIESNRKKLEGC</sequence>
<organism evidence="1 2">
    <name type="scientific">Botryotinia fuckeliana (strain T4)</name>
    <name type="common">Noble rot fungus</name>
    <name type="synonym">Botrytis cinerea</name>
    <dbReference type="NCBI Taxonomy" id="999810"/>
    <lineage>
        <taxon>Eukaryota</taxon>
        <taxon>Fungi</taxon>
        <taxon>Dikarya</taxon>
        <taxon>Ascomycota</taxon>
        <taxon>Pezizomycotina</taxon>
        <taxon>Leotiomycetes</taxon>
        <taxon>Helotiales</taxon>
        <taxon>Sclerotiniaceae</taxon>
        <taxon>Botrytis</taxon>
    </lineage>
</organism>
<dbReference type="HOGENOM" id="CLU_3350999_0_0_1"/>
<protein>
    <submittedName>
        <fullName evidence="1">Uncharacterized protein</fullName>
    </submittedName>
</protein>
<reference evidence="2" key="1">
    <citation type="journal article" date="2011" name="PLoS Genet.">
        <title>Genomic analysis of the necrotrophic fungal pathogens Sclerotinia sclerotiorum and Botrytis cinerea.</title>
        <authorList>
            <person name="Amselem J."/>
            <person name="Cuomo C.A."/>
            <person name="van Kan J.A."/>
            <person name="Viaud M."/>
            <person name="Benito E.P."/>
            <person name="Couloux A."/>
            <person name="Coutinho P.M."/>
            <person name="de Vries R.P."/>
            <person name="Dyer P.S."/>
            <person name="Fillinger S."/>
            <person name="Fournier E."/>
            <person name="Gout L."/>
            <person name="Hahn M."/>
            <person name="Kohn L."/>
            <person name="Lapalu N."/>
            <person name="Plummer K.M."/>
            <person name="Pradier J.M."/>
            <person name="Quevillon E."/>
            <person name="Sharon A."/>
            <person name="Simon A."/>
            <person name="ten Have A."/>
            <person name="Tudzynski B."/>
            <person name="Tudzynski P."/>
            <person name="Wincker P."/>
            <person name="Andrew M."/>
            <person name="Anthouard V."/>
            <person name="Beever R.E."/>
            <person name="Beffa R."/>
            <person name="Benoit I."/>
            <person name="Bouzid O."/>
            <person name="Brault B."/>
            <person name="Chen Z."/>
            <person name="Choquer M."/>
            <person name="Collemare J."/>
            <person name="Cotton P."/>
            <person name="Danchin E.G."/>
            <person name="Da Silva C."/>
            <person name="Gautier A."/>
            <person name="Giraud C."/>
            <person name="Giraud T."/>
            <person name="Gonzalez C."/>
            <person name="Grossetete S."/>
            <person name="Guldener U."/>
            <person name="Henrissat B."/>
            <person name="Howlett B.J."/>
            <person name="Kodira C."/>
            <person name="Kretschmer M."/>
            <person name="Lappartient A."/>
            <person name="Leroch M."/>
            <person name="Levis C."/>
            <person name="Mauceli E."/>
            <person name="Neuveglise C."/>
            <person name="Oeser B."/>
            <person name="Pearson M."/>
            <person name="Poulain J."/>
            <person name="Poussereau N."/>
            <person name="Quesneville H."/>
            <person name="Rascle C."/>
            <person name="Schumacher J."/>
            <person name="Segurens B."/>
            <person name="Sexton A."/>
            <person name="Silva E."/>
            <person name="Sirven C."/>
            <person name="Soanes D.M."/>
            <person name="Talbot N.J."/>
            <person name="Templeton M."/>
            <person name="Yandava C."/>
            <person name="Yarden O."/>
            <person name="Zeng Q."/>
            <person name="Rollins J.A."/>
            <person name="Lebrun M.H."/>
            <person name="Dickman M."/>
        </authorList>
    </citation>
    <scope>NUCLEOTIDE SEQUENCE [LARGE SCALE GENOMIC DNA]</scope>
    <source>
        <strain evidence="2">T4</strain>
    </source>
</reference>
<dbReference type="Proteomes" id="UP000008177">
    <property type="component" value="Unplaced contigs"/>
</dbReference>
<accession>G2YVW6</accession>
<dbReference type="EMBL" id="FQ790357">
    <property type="protein sequence ID" value="CCD55764.1"/>
    <property type="molecule type" value="Genomic_DNA"/>
</dbReference>
<dbReference type="OrthoDB" id="20729at2759"/>
<dbReference type="InParanoid" id="G2YVW6"/>
<evidence type="ECO:0000313" key="1">
    <source>
        <dbReference type="EMBL" id="CCD55764.1"/>
    </source>
</evidence>
<dbReference type="AlphaFoldDB" id="G2YVW6"/>
<name>G2YVW6_BOTF4</name>
<evidence type="ECO:0000313" key="2">
    <source>
        <dbReference type="Proteomes" id="UP000008177"/>
    </source>
</evidence>
<gene>
    <name evidence="1" type="ORF">BofuT4_uP153260.1</name>
</gene>
<proteinExistence type="predicted"/>